<sequence>MNIQQHTYPLPVSESLLNILEQEIQKSDVSGNHPTIVNFRDPKYSPETGGFHPVEVMVSATGEILYITDFAYVGYPAELAKDIDFDFSMGVTQCYGQEYSICQNQTLFNIWQENFCCYYDMGIYKISVTEVK</sequence>
<accession>A0A328FAM6</accession>
<dbReference type="PANTHER" id="PTHR38978">
    <property type="entry name" value="DUF2787 DOMAIN-CONTAINING PROTEIN"/>
    <property type="match status" value="1"/>
</dbReference>
<keyword evidence="4" id="KW-1185">Reference proteome</keyword>
<proteinExistence type="predicted"/>
<reference evidence="1 4" key="2">
    <citation type="submission" date="2019-02" db="EMBL/GenBank/DDBJ databases">
        <title>Complete genome sequence of Desulfobacter hydrogenophilus AcRS1.</title>
        <authorList>
            <person name="Marietou A."/>
            <person name="Lund M.B."/>
            <person name="Marshall I.P.G."/>
            <person name="Schreiber L."/>
            <person name="Jorgensen B."/>
        </authorList>
    </citation>
    <scope>NUCLEOTIDE SEQUENCE [LARGE SCALE GENOMIC DNA]</scope>
    <source>
        <strain evidence="1 4">AcRS1</strain>
    </source>
</reference>
<evidence type="ECO:0000313" key="1">
    <source>
        <dbReference type="EMBL" id="QBH14572.1"/>
    </source>
</evidence>
<dbReference type="EMBL" id="QLNI01000060">
    <property type="protein sequence ID" value="RAM00175.1"/>
    <property type="molecule type" value="Genomic_DNA"/>
</dbReference>
<reference evidence="2 3" key="1">
    <citation type="submission" date="2018-06" db="EMBL/GenBank/DDBJ databases">
        <title>Complete Genome Sequence of Desulfobacter hydrogenophilus (DSM3380).</title>
        <authorList>
            <person name="Marietou A."/>
            <person name="Schreiber L."/>
            <person name="Marshall I."/>
            <person name="Jorgensen B."/>
        </authorList>
    </citation>
    <scope>NUCLEOTIDE SEQUENCE [LARGE SCALE GENOMIC DNA]</scope>
    <source>
        <strain evidence="2 3">DSM 3380</strain>
    </source>
</reference>
<protein>
    <submittedName>
        <fullName evidence="1">DUF2787 domain-containing protein</fullName>
    </submittedName>
</protein>
<dbReference type="AlphaFoldDB" id="A0A328FAM6"/>
<dbReference type="PANTHER" id="PTHR38978:SF2">
    <property type="entry name" value="DUF2787 DOMAIN-CONTAINING PROTEIN"/>
    <property type="match status" value="1"/>
</dbReference>
<dbReference type="InterPro" id="IPR021248">
    <property type="entry name" value="DUF2787"/>
</dbReference>
<evidence type="ECO:0000313" key="4">
    <source>
        <dbReference type="Proteomes" id="UP000293902"/>
    </source>
</evidence>
<evidence type="ECO:0000313" key="2">
    <source>
        <dbReference type="EMBL" id="RAM00175.1"/>
    </source>
</evidence>
<dbReference type="Proteomes" id="UP000293902">
    <property type="component" value="Chromosome"/>
</dbReference>
<dbReference type="RefSeq" id="WP_111960142.1">
    <property type="nucleotide sequence ID" value="NZ_CP036313.1"/>
</dbReference>
<dbReference type="Proteomes" id="UP000248798">
    <property type="component" value="Unassembled WGS sequence"/>
</dbReference>
<dbReference type="OrthoDB" id="5405822at2"/>
<dbReference type="EMBL" id="CP036313">
    <property type="protein sequence ID" value="QBH14572.1"/>
    <property type="molecule type" value="Genomic_DNA"/>
</dbReference>
<dbReference type="Pfam" id="PF10980">
    <property type="entry name" value="DUF2787"/>
    <property type="match status" value="1"/>
</dbReference>
<evidence type="ECO:0000313" key="3">
    <source>
        <dbReference type="Proteomes" id="UP000248798"/>
    </source>
</evidence>
<dbReference type="Gene3D" id="3.10.450.430">
    <property type="entry name" value="Protein of unknown function DUF2787"/>
    <property type="match status" value="1"/>
</dbReference>
<gene>
    <name evidence="2" type="ORF">DO021_20490</name>
    <name evidence="1" type="ORF">EYB58_17555</name>
</gene>
<organism evidence="2 3">
    <name type="scientific">Desulfobacter hydrogenophilus</name>
    <dbReference type="NCBI Taxonomy" id="2291"/>
    <lineage>
        <taxon>Bacteria</taxon>
        <taxon>Pseudomonadati</taxon>
        <taxon>Thermodesulfobacteriota</taxon>
        <taxon>Desulfobacteria</taxon>
        <taxon>Desulfobacterales</taxon>
        <taxon>Desulfobacteraceae</taxon>
        <taxon>Desulfobacter</taxon>
    </lineage>
</organism>
<name>A0A328FAM6_9BACT</name>